<accession>A0A5N6V7S5</accession>
<keyword evidence="1" id="KW-1133">Transmembrane helix</keyword>
<gene>
    <name evidence="2" type="ORF">BDV40DRAFT_254173</name>
</gene>
<sequence>MAGPHHSRAYCSAMFCFPETSIYPRLCQLGVGSWICVSILYILLALFHCWPGKS</sequence>
<reference evidence="2 3" key="1">
    <citation type="submission" date="2019-04" db="EMBL/GenBank/DDBJ databases">
        <title>Friends and foes A comparative genomics study of 23 Aspergillus species from section Flavi.</title>
        <authorList>
            <consortium name="DOE Joint Genome Institute"/>
            <person name="Kjaerbolling I."/>
            <person name="Vesth T."/>
            <person name="Frisvad J.C."/>
            <person name="Nybo J.L."/>
            <person name="Theobald S."/>
            <person name="Kildgaard S."/>
            <person name="Isbrandt T."/>
            <person name="Kuo A."/>
            <person name="Sato A."/>
            <person name="Lyhne E.K."/>
            <person name="Kogle M.E."/>
            <person name="Wiebenga A."/>
            <person name="Kun R.S."/>
            <person name="Lubbers R.J."/>
            <person name="Makela M.R."/>
            <person name="Barry K."/>
            <person name="Chovatia M."/>
            <person name="Clum A."/>
            <person name="Daum C."/>
            <person name="Haridas S."/>
            <person name="He G."/>
            <person name="LaButti K."/>
            <person name="Lipzen A."/>
            <person name="Mondo S."/>
            <person name="Riley R."/>
            <person name="Salamov A."/>
            <person name="Simmons B.A."/>
            <person name="Magnuson J.K."/>
            <person name="Henrissat B."/>
            <person name="Mortensen U.H."/>
            <person name="Larsen T.O."/>
            <person name="Devries R.P."/>
            <person name="Grigoriev I.V."/>
            <person name="Machida M."/>
            <person name="Baker S.E."/>
            <person name="Andersen M.R."/>
        </authorList>
    </citation>
    <scope>NUCLEOTIDE SEQUENCE [LARGE SCALE GENOMIC DNA]</scope>
    <source>
        <strain evidence="2 3">CBS 117626</strain>
    </source>
</reference>
<dbReference type="Proteomes" id="UP000326950">
    <property type="component" value="Unassembled WGS sequence"/>
</dbReference>
<proteinExistence type="predicted"/>
<keyword evidence="3" id="KW-1185">Reference proteome</keyword>
<evidence type="ECO:0000313" key="3">
    <source>
        <dbReference type="Proteomes" id="UP000326950"/>
    </source>
</evidence>
<feature type="transmembrane region" description="Helical" evidence="1">
    <location>
        <begin position="31"/>
        <end position="50"/>
    </location>
</feature>
<protein>
    <submittedName>
        <fullName evidence="2">Uncharacterized protein</fullName>
    </submittedName>
</protein>
<evidence type="ECO:0000256" key="1">
    <source>
        <dbReference type="SAM" id="Phobius"/>
    </source>
</evidence>
<keyword evidence="1" id="KW-0472">Membrane</keyword>
<dbReference type="AlphaFoldDB" id="A0A5N6V7S5"/>
<keyword evidence="1" id="KW-0812">Transmembrane</keyword>
<evidence type="ECO:0000313" key="2">
    <source>
        <dbReference type="EMBL" id="KAE8167065.1"/>
    </source>
</evidence>
<organism evidence="2 3">
    <name type="scientific">Aspergillus tamarii</name>
    <dbReference type="NCBI Taxonomy" id="41984"/>
    <lineage>
        <taxon>Eukaryota</taxon>
        <taxon>Fungi</taxon>
        <taxon>Dikarya</taxon>
        <taxon>Ascomycota</taxon>
        <taxon>Pezizomycotina</taxon>
        <taxon>Eurotiomycetes</taxon>
        <taxon>Eurotiomycetidae</taxon>
        <taxon>Eurotiales</taxon>
        <taxon>Aspergillaceae</taxon>
        <taxon>Aspergillus</taxon>
        <taxon>Aspergillus subgen. Circumdati</taxon>
    </lineage>
</organism>
<name>A0A5N6V7S5_ASPTM</name>
<dbReference type="EMBL" id="ML738591">
    <property type="protein sequence ID" value="KAE8167065.1"/>
    <property type="molecule type" value="Genomic_DNA"/>
</dbReference>